<dbReference type="AlphaFoldDB" id="A0A2X2VCE0"/>
<dbReference type="OrthoDB" id="1324639at2"/>
<keyword evidence="3" id="KW-1185">Reference proteome</keyword>
<dbReference type="EMBL" id="UAWB01000002">
    <property type="protein sequence ID" value="SQB28552.1"/>
    <property type="molecule type" value="Genomic_DNA"/>
</dbReference>
<gene>
    <name evidence="2" type="ORF">NCTC13492_01847</name>
    <name evidence="1" type="ORF">SAMN05421542_3033</name>
</gene>
<sequence length="328" mass="36556">MAIVKKADNINIQVANNYTSLSKVSHEKSGEVIIEATKQNLELTSQKRAILQGLGNGGQADPEDKKILVDRGVVNKGYWINENGKTIMVNRQGNRGYDCLYGDAPSEEVMKANGMTKYDIFNVNLTKSYPEAYLETELKATLVGFSDIEDGFGKNGRSIANHFFTGQGQPFTFAAGSNPSNEVKDSDRFKTAFITGLQAELEKRYKEKKFISESPTKIYQFSTKLPYYSAEEGINPWVNEIATFVGGIQGCIASYKLYEYQVSKKVEVKIDRVSFLDTFGAGWEDGGAKGMKKQWIPGLVAMFCLQHFKNAADKSKYQPFTVVIDIDL</sequence>
<evidence type="ECO:0000313" key="4">
    <source>
        <dbReference type="Proteomes" id="UP000251670"/>
    </source>
</evidence>
<evidence type="ECO:0000313" key="2">
    <source>
        <dbReference type="EMBL" id="SQB28552.1"/>
    </source>
</evidence>
<dbReference type="Proteomes" id="UP000199426">
    <property type="component" value="Unassembled WGS sequence"/>
</dbReference>
<reference evidence="2 4" key="2">
    <citation type="submission" date="2018-06" db="EMBL/GenBank/DDBJ databases">
        <authorList>
            <consortium name="Pathogen Informatics"/>
            <person name="Doyle S."/>
        </authorList>
    </citation>
    <scope>NUCLEOTIDE SEQUENCE [LARGE SCALE GENOMIC DNA]</scope>
    <source>
        <strain evidence="2 4">NCTC13492</strain>
    </source>
</reference>
<organism evidence="2 4">
    <name type="scientific">Chryseobacterium jejuense</name>
    <dbReference type="NCBI Taxonomy" id="445960"/>
    <lineage>
        <taxon>Bacteria</taxon>
        <taxon>Pseudomonadati</taxon>
        <taxon>Bacteroidota</taxon>
        <taxon>Flavobacteriia</taxon>
        <taxon>Flavobacteriales</taxon>
        <taxon>Weeksellaceae</taxon>
        <taxon>Chryseobacterium group</taxon>
        <taxon>Chryseobacterium</taxon>
    </lineage>
</organism>
<dbReference type="STRING" id="445960.SAMN05421542_3033"/>
<dbReference type="RefSeq" id="WP_089737257.1">
    <property type="nucleotide sequence ID" value="NZ_FNEG01000004.1"/>
</dbReference>
<evidence type="ECO:0000313" key="1">
    <source>
        <dbReference type="EMBL" id="SDJ21165.1"/>
    </source>
</evidence>
<evidence type="ECO:0000313" key="3">
    <source>
        <dbReference type="Proteomes" id="UP000199426"/>
    </source>
</evidence>
<protein>
    <submittedName>
        <fullName evidence="2">Uncharacterized protein</fullName>
    </submittedName>
</protein>
<name>A0A2X2VCE0_CHRJE</name>
<dbReference type="EMBL" id="FNEG01000004">
    <property type="protein sequence ID" value="SDJ21165.1"/>
    <property type="molecule type" value="Genomic_DNA"/>
</dbReference>
<proteinExistence type="predicted"/>
<reference evidence="1 3" key="1">
    <citation type="submission" date="2016-10" db="EMBL/GenBank/DDBJ databases">
        <authorList>
            <person name="Varghese N."/>
            <person name="Submissions S."/>
        </authorList>
    </citation>
    <scope>NUCLEOTIDE SEQUENCE [LARGE SCALE GENOMIC DNA]</scope>
    <source>
        <strain evidence="1 3">DSM 19299</strain>
    </source>
</reference>
<dbReference type="Proteomes" id="UP000251670">
    <property type="component" value="Unassembled WGS sequence"/>
</dbReference>
<accession>A0A2X2VCE0</accession>